<dbReference type="EC" id="3.5.1.28" evidence="3"/>
<dbReference type="AlphaFoldDB" id="A0A096CCQ9"/>
<dbReference type="GO" id="GO:0009253">
    <property type="term" value="P:peptidoglycan catabolic process"/>
    <property type="evidence" value="ECO:0007669"/>
    <property type="project" value="InterPro"/>
</dbReference>
<dbReference type="Pfam" id="PF08239">
    <property type="entry name" value="SH3_3"/>
    <property type="match status" value="1"/>
</dbReference>
<dbReference type="GO" id="GO:0030420">
    <property type="term" value="P:establishment of competence for transformation"/>
    <property type="evidence" value="ECO:0007669"/>
    <property type="project" value="UniProtKB-KW"/>
</dbReference>
<evidence type="ECO:0000256" key="7">
    <source>
        <dbReference type="ARBA" id="ARBA00023316"/>
    </source>
</evidence>
<dbReference type="GO" id="GO:0008745">
    <property type="term" value="F:N-acetylmuramoyl-L-alanine amidase activity"/>
    <property type="evidence" value="ECO:0007669"/>
    <property type="project" value="UniProtKB-EC"/>
</dbReference>
<dbReference type="HOGENOM" id="CLU_648165_0_0_9"/>
<evidence type="ECO:0000256" key="2">
    <source>
        <dbReference type="ARBA" id="ARBA00007553"/>
    </source>
</evidence>
<feature type="domain" description="N-acetylmuramoyl-L-alanine amidase" evidence="8">
    <location>
        <begin position="294"/>
        <end position="436"/>
    </location>
</feature>
<proteinExistence type="inferred from homology"/>
<dbReference type="RefSeq" id="WP_050001798.1">
    <property type="nucleotide sequence ID" value="NZ_KN174169.1"/>
</dbReference>
<dbReference type="EMBL" id="ADLO01000122">
    <property type="protein sequence ID" value="KGF52697.1"/>
    <property type="molecule type" value="Genomic_DNA"/>
</dbReference>
<dbReference type="PANTHER" id="PTHR30417">
    <property type="entry name" value="N-ACETYLMURAMOYL-L-ALANINE AMIDASE AMID"/>
    <property type="match status" value="1"/>
</dbReference>
<dbReference type="GO" id="GO:0009254">
    <property type="term" value="P:peptidoglycan turnover"/>
    <property type="evidence" value="ECO:0007669"/>
    <property type="project" value="TreeGrafter"/>
</dbReference>
<organism evidence="9 10">
    <name type="scientific">Flavonifractor plautii 1_3_50AFAA</name>
    <dbReference type="NCBI Taxonomy" id="742738"/>
    <lineage>
        <taxon>Bacteria</taxon>
        <taxon>Bacillati</taxon>
        <taxon>Bacillota</taxon>
        <taxon>Clostridia</taxon>
        <taxon>Eubacteriales</taxon>
        <taxon>Oscillospiraceae</taxon>
        <taxon>Flavonifractor</taxon>
    </lineage>
</organism>
<protein>
    <recommendedName>
        <fullName evidence="3">N-acetylmuramoyl-L-alanine amidase</fullName>
        <ecNumber evidence="3">3.5.1.28</ecNumber>
    </recommendedName>
</protein>
<evidence type="ECO:0000313" key="10">
    <source>
        <dbReference type="Proteomes" id="UP000029585"/>
    </source>
</evidence>
<keyword evidence="6" id="KW-0178">Competence</keyword>
<dbReference type="Gene3D" id="2.30.30.40">
    <property type="entry name" value="SH3 Domains"/>
    <property type="match status" value="1"/>
</dbReference>
<dbReference type="PATRIC" id="fig|742738.3.peg.4085"/>
<evidence type="ECO:0000256" key="3">
    <source>
        <dbReference type="ARBA" id="ARBA00011901"/>
    </source>
</evidence>
<sequence length="517" mass="55196">MSKYIAVITRADITRTALVEARGRSMEQVKAACGCQYILNSWFYDTITGRPVGNLKIDGTVKAAAGWNGWGLTWDKGADIRMDIVPDNGGASYLSGVELLTPTRGPGKALSYSPEYGDTRGRSAVLLAGARVILYCSGDGTRDAKTPEALRDELVSIGCRYDQAANLRALGLDAGSSSNCDFGDGQRISNGKRVKGYLCIWTTEGGQQPPDKEESMGKYTVTPSIGVNIRSGPGTGYGKAGAYPCGAVVDVLEARDGWGRTDKGWVSLAYLEAVEGPQRATDNGIAIQEHIISDGRKNRPGRDTNPDTYITIHETGNAAKGADAAAHGAYLDSAAGEDDLVSWHYTVDDHAIVQHLPDYETAYHAGDGKDGPGNTTSIGIEICVNAGGDFAQAQANAASLVRLLMEEHGIPLDNVVQHNRWNGKDCPKTIRATAGAWEAFLALCRGETANVSKLDTDVDTLANVGIIDQPDYWKAGNYSKDTVEALIGKTDGLCKGGRLIWSISTDSRRRSPPCWAV</sequence>
<gene>
    <name evidence="9" type="ORF">HMPREF9460_03968</name>
</gene>
<dbReference type="InterPro" id="IPR003646">
    <property type="entry name" value="SH3-like_bac-type"/>
</dbReference>
<evidence type="ECO:0000256" key="1">
    <source>
        <dbReference type="ARBA" id="ARBA00001561"/>
    </source>
</evidence>
<dbReference type="eggNOG" id="COG5632">
    <property type="taxonomic scope" value="Bacteria"/>
</dbReference>
<dbReference type="PANTHER" id="PTHR30417:SF11">
    <property type="entry name" value="N-ACETYLMURAMOYL-L-ALANINE AMIDASE XLYA"/>
    <property type="match status" value="1"/>
</dbReference>
<reference evidence="9 10" key="1">
    <citation type="submission" date="2011-08" db="EMBL/GenBank/DDBJ databases">
        <title>The Genome Sequence of Clostridium orbiscindens 1_3_50AFAA.</title>
        <authorList>
            <consortium name="The Broad Institute Genome Sequencing Platform"/>
            <person name="Earl A."/>
            <person name="Ward D."/>
            <person name="Feldgarden M."/>
            <person name="Gevers D."/>
            <person name="Daigneault M."/>
            <person name="Strauss J."/>
            <person name="Allen-Vercoe E."/>
            <person name="Young S.K."/>
            <person name="Zeng Q."/>
            <person name="Gargeya S."/>
            <person name="Fitzgerald M."/>
            <person name="Haas B."/>
            <person name="Abouelleil A."/>
            <person name="Alvarado L."/>
            <person name="Arachchi H.M."/>
            <person name="Berlin A."/>
            <person name="Brown A."/>
            <person name="Chapman S.B."/>
            <person name="Chen Z."/>
            <person name="Dunbar C."/>
            <person name="Freedman E."/>
            <person name="Gearin G."/>
            <person name="Gellesch M."/>
            <person name="Goldberg J."/>
            <person name="Griggs A."/>
            <person name="Gujja S."/>
            <person name="Heiman D."/>
            <person name="Howarth C."/>
            <person name="Larson L."/>
            <person name="Lui A."/>
            <person name="MacDonald P.J.P."/>
            <person name="Montmayeur A."/>
            <person name="Murphy C."/>
            <person name="Neiman D."/>
            <person name="Pearson M."/>
            <person name="Priest M."/>
            <person name="Roberts A."/>
            <person name="Saif S."/>
            <person name="Shea T."/>
            <person name="Shenoy N."/>
            <person name="Sisk P."/>
            <person name="Stolte C."/>
            <person name="Sykes S."/>
            <person name="Wortman J."/>
            <person name="Nusbaum C."/>
            <person name="Birren B."/>
        </authorList>
    </citation>
    <scope>NUCLEOTIDE SEQUENCE [LARGE SCALE GENOMIC DNA]</scope>
    <source>
        <strain evidence="9 10">1_3_50AFAA</strain>
    </source>
</reference>
<dbReference type="GO" id="GO:0071555">
    <property type="term" value="P:cell wall organization"/>
    <property type="evidence" value="ECO:0007669"/>
    <property type="project" value="UniProtKB-KW"/>
</dbReference>
<evidence type="ECO:0000256" key="6">
    <source>
        <dbReference type="ARBA" id="ARBA00023287"/>
    </source>
</evidence>
<dbReference type="InterPro" id="IPR051206">
    <property type="entry name" value="NAMLAA_amidase_2"/>
</dbReference>
<keyword evidence="5" id="KW-0749">Sporulation</keyword>
<dbReference type="InterPro" id="IPR002502">
    <property type="entry name" value="Amidase_domain"/>
</dbReference>
<dbReference type="SUPFAM" id="SSF55846">
    <property type="entry name" value="N-acetylmuramoyl-L-alanine amidase-like"/>
    <property type="match status" value="1"/>
</dbReference>
<comment type="caution">
    <text evidence="9">The sequence shown here is derived from an EMBL/GenBank/DDBJ whole genome shotgun (WGS) entry which is preliminary data.</text>
</comment>
<dbReference type="Proteomes" id="UP000029585">
    <property type="component" value="Unassembled WGS sequence"/>
</dbReference>
<evidence type="ECO:0000256" key="5">
    <source>
        <dbReference type="ARBA" id="ARBA00022969"/>
    </source>
</evidence>
<comment type="similarity">
    <text evidence="2">Belongs to the N-acetylmuramoyl-L-alanine amidase 2 family.</text>
</comment>
<keyword evidence="7" id="KW-0961">Cell wall biogenesis/degradation</keyword>
<dbReference type="SMART" id="SM00644">
    <property type="entry name" value="Ami_2"/>
    <property type="match status" value="1"/>
</dbReference>
<dbReference type="InterPro" id="IPR036505">
    <property type="entry name" value="Amidase/PGRP_sf"/>
</dbReference>
<keyword evidence="10" id="KW-1185">Reference proteome</keyword>
<evidence type="ECO:0000256" key="4">
    <source>
        <dbReference type="ARBA" id="ARBA00022801"/>
    </source>
</evidence>
<name>A0A096CCQ9_FLAPL</name>
<evidence type="ECO:0000313" key="9">
    <source>
        <dbReference type="EMBL" id="KGF52697.1"/>
    </source>
</evidence>
<evidence type="ECO:0000259" key="8">
    <source>
        <dbReference type="SMART" id="SM00644"/>
    </source>
</evidence>
<accession>A0A096CCQ9</accession>
<comment type="catalytic activity">
    <reaction evidence="1">
        <text>Hydrolyzes the link between N-acetylmuramoyl residues and L-amino acid residues in certain cell-wall glycopeptides.</text>
        <dbReference type="EC" id="3.5.1.28"/>
    </reaction>
</comment>
<keyword evidence="4" id="KW-0378">Hydrolase</keyword>
<dbReference type="Gene3D" id="3.40.80.10">
    <property type="entry name" value="Peptidoglycan recognition protein-like"/>
    <property type="match status" value="1"/>
</dbReference>
<dbReference type="Pfam" id="PF01510">
    <property type="entry name" value="Amidase_2"/>
    <property type="match status" value="1"/>
</dbReference>
<dbReference type="CDD" id="cd06583">
    <property type="entry name" value="PGRP"/>
    <property type="match status" value="1"/>
</dbReference>
<dbReference type="GO" id="GO:0030435">
    <property type="term" value="P:sporulation resulting in formation of a cellular spore"/>
    <property type="evidence" value="ECO:0007669"/>
    <property type="project" value="UniProtKB-KW"/>
</dbReference>